<dbReference type="InterPro" id="IPR016135">
    <property type="entry name" value="UBQ-conjugating_enzyme/RWD"/>
</dbReference>
<keyword evidence="4" id="KW-1185">Reference proteome</keyword>
<feature type="non-terminal residue" evidence="3">
    <location>
        <position position="1"/>
    </location>
</feature>
<dbReference type="Gene3D" id="3.10.110.10">
    <property type="entry name" value="Ubiquitin Conjugating Enzyme"/>
    <property type="match status" value="1"/>
</dbReference>
<evidence type="ECO:0000259" key="2">
    <source>
        <dbReference type="PROSITE" id="PS50127"/>
    </source>
</evidence>
<comment type="caution">
    <text evidence="3">The sequence shown here is derived from an EMBL/GenBank/DDBJ whole genome shotgun (WGS) entry which is preliminary data.</text>
</comment>
<dbReference type="CDD" id="cd00195">
    <property type="entry name" value="UBCc_UEV"/>
    <property type="match status" value="1"/>
</dbReference>
<evidence type="ECO:0000313" key="4">
    <source>
        <dbReference type="Proteomes" id="UP001165060"/>
    </source>
</evidence>
<gene>
    <name evidence="3" type="ORF">TeGR_g8862</name>
</gene>
<dbReference type="EMBL" id="BRYB01003480">
    <property type="protein sequence ID" value="GMI37502.1"/>
    <property type="molecule type" value="Genomic_DNA"/>
</dbReference>
<protein>
    <recommendedName>
        <fullName evidence="2">UBC core domain-containing protein</fullName>
    </recommendedName>
</protein>
<evidence type="ECO:0000313" key="3">
    <source>
        <dbReference type="EMBL" id="GMI37502.1"/>
    </source>
</evidence>
<feature type="compositionally biased region" description="Pro residues" evidence="1">
    <location>
        <begin position="101"/>
        <end position="112"/>
    </location>
</feature>
<sequence>PSPPPSRPSSVGDVLQQAERLVVSASPPSLAPGPLPSSSGGGSSAGSAPAPSSFDAAAADAAAQLSRLIREGEAAVAEGGAGEEGPGEEGPAAARPGAGAAPPPAAAKPPAPKLAELSAKPAPRKGSVRRGSFGGRRNSFSKMIAYVTGGDGGGASSSGEVTEAEREQARARGAGPRRRSWGETLGLVDDPETAKLKADAAMKAAQEKADLAAEKARLSAPQPRTIQVPEKKRAPSLKEMAEEEKKGRGRGFRASFHESMSSMLGVKEFEQASRDSKKGVYPPKIVKRLAQEAKRYGGGSALPAEILSLKPNPARNETETNIFWIAELSGPDGTLYERSVIQVELFVSPEYPFKGPTLTYEGHVVEFVAGKNQTDPRDAHIQSPWTPAMSLLDAVGKVTELLVEQQEKIEAEQIALEGKRLDKLRMEQEVERRVKEQLEAERAKGGGGDVEEGGVEATDRRNPQSPGVHNPLQAPPAPGTPSPRLFEAENDDEEGSPVVRLGKSMALARHGSFRHSISKQQGIAMQSGLDVKKLLGEDMEFVDSDM</sequence>
<feature type="region of interest" description="Disordered" evidence="1">
    <location>
        <begin position="73"/>
        <end position="186"/>
    </location>
</feature>
<name>A0ABQ6N1W9_9STRA</name>
<feature type="region of interest" description="Disordered" evidence="1">
    <location>
        <begin position="212"/>
        <end position="250"/>
    </location>
</feature>
<dbReference type="SUPFAM" id="SSF54495">
    <property type="entry name" value="UBC-like"/>
    <property type="match status" value="1"/>
</dbReference>
<feature type="compositionally biased region" description="Low complexity" evidence="1">
    <location>
        <begin position="129"/>
        <end position="141"/>
    </location>
</feature>
<feature type="region of interest" description="Disordered" evidence="1">
    <location>
        <begin position="438"/>
        <end position="496"/>
    </location>
</feature>
<feature type="compositionally biased region" description="Low complexity" evidence="1">
    <location>
        <begin position="45"/>
        <end position="61"/>
    </location>
</feature>
<dbReference type="PROSITE" id="PS50127">
    <property type="entry name" value="UBC_2"/>
    <property type="match status" value="1"/>
</dbReference>
<accession>A0ABQ6N1W9</accession>
<feature type="region of interest" description="Disordered" evidence="1">
    <location>
        <begin position="23"/>
        <end position="61"/>
    </location>
</feature>
<proteinExistence type="predicted"/>
<dbReference type="Proteomes" id="UP001165060">
    <property type="component" value="Unassembled WGS sequence"/>
</dbReference>
<organism evidence="3 4">
    <name type="scientific">Tetraparma gracilis</name>
    <dbReference type="NCBI Taxonomy" id="2962635"/>
    <lineage>
        <taxon>Eukaryota</taxon>
        <taxon>Sar</taxon>
        <taxon>Stramenopiles</taxon>
        <taxon>Ochrophyta</taxon>
        <taxon>Bolidophyceae</taxon>
        <taxon>Parmales</taxon>
        <taxon>Triparmaceae</taxon>
        <taxon>Tetraparma</taxon>
    </lineage>
</organism>
<feature type="domain" description="UBC core" evidence="2">
    <location>
        <begin position="284"/>
        <end position="443"/>
    </location>
</feature>
<reference evidence="3 4" key="1">
    <citation type="journal article" date="2023" name="Commun. Biol.">
        <title>Genome analysis of Parmales, the sister group of diatoms, reveals the evolutionary specialization of diatoms from phago-mixotrophs to photoautotrophs.</title>
        <authorList>
            <person name="Ban H."/>
            <person name="Sato S."/>
            <person name="Yoshikawa S."/>
            <person name="Yamada K."/>
            <person name="Nakamura Y."/>
            <person name="Ichinomiya M."/>
            <person name="Sato N."/>
            <person name="Blanc-Mathieu R."/>
            <person name="Endo H."/>
            <person name="Kuwata A."/>
            <person name="Ogata H."/>
        </authorList>
    </citation>
    <scope>NUCLEOTIDE SEQUENCE [LARGE SCALE GENOMIC DNA]</scope>
</reference>
<dbReference type="InterPro" id="IPR000608">
    <property type="entry name" value="UBC"/>
</dbReference>
<feature type="compositionally biased region" description="Low complexity" evidence="1">
    <location>
        <begin position="89"/>
        <end position="100"/>
    </location>
</feature>
<evidence type="ECO:0000256" key="1">
    <source>
        <dbReference type="SAM" id="MobiDB-lite"/>
    </source>
</evidence>